<comment type="caution">
    <text evidence="2">The sequence shown here is derived from an EMBL/GenBank/DDBJ whole genome shotgun (WGS) entry which is preliminary data.</text>
</comment>
<evidence type="ECO:0000313" key="3">
    <source>
        <dbReference type="Proteomes" id="UP000532147"/>
    </source>
</evidence>
<dbReference type="InterPro" id="IPR025668">
    <property type="entry name" value="Tnp_DDE_dom"/>
</dbReference>
<reference evidence="2 3" key="1">
    <citation type="submission" date="2020-04" db="EMBL/GenBank/DDBJ databases">
        <title>Acinetobacter Taxon 24.</title>
        <authorList>
            <person name="Nemec A."/>
            <person name="Radolfova-Krizova L."/>
            <person name="Higgins P.G."/>
            <person name="Spanelova P."/>
        </authorList>
    </citation>
    <scope>NUCLEOTIDE SEQUENCE [LARGE SCALE GENOMIC DNA]</scope>
    <source>
        <strain evidence="2 3">ANC 4280</strain>
    </source>
</reference>
<dbReference type="EMBL" id="JABERH010000014">
    <property type="protein sequence ID" value="NNH38011.1"/>
    <property type="molecule type" value="Genomic_DNA"/>
</dbReference>
<protein>
    <submittedName>
        <fullName evidence="2">IS982 family transposase</fullName>
    </submittedName>
</protein>
<name>A0A8E4GLT6_9GAMM</name>
<sequence>MFDFITLFCAIDDFFQKFESTYWNFLKQGKKRLRVRSSVLSLSEIVFIAIWYKCSHFNNFKAFFASLRQDNSHLFKSLPCYQRMIHLIQSHQLALHALHFALMKDQQNAYLWVDSTTLPVCKNQRIQRHKSLAKIASRGKSSMGWFYGCKLHLIMNQPGEIVRTALSNGHTADIKMVEQLVDGLKAKLYADRGYISHELKSKLKNKGIDLITYHRKNMQAVGLSKADEYNLKQRNKIETLFSLLKGQYHLVTTKARSLEGYLAGIYATLCAYQLCHKNKPMIKVSEALA</sequence>
<dbReference type="NCBIfam" id="NF033520">
    <property type="entry name" value="transpos_IS982"/>
    <property type="match status" value="1"/>
</dbReference>
<dbReference type="Proteomes" id="UP000532147">
    <property type="component" value="Unassembled WGS sequence"/>
</dbReference>
<evidence type="ECO:0000259" key="1">
    <source>
        <dbReference type="Pfam" id="PF13612"/>
    </source>
</evidence>
<evidence type="ECO:0000313" key="2">
    <source>
        <dbReference type="EMBL" id="NNH38011.1"/>
    </source>
</evidence>
<feature type="domain" description="Transposase DDE" evidence="1">
    <location>
        <begin position="108"/>
        <end position="257"/>
    </location>
</feature>
<gene>
    <name evidence="2" type="ORF">HLH11_04945</name>
</gene>
<dbReference type="AlphaFoldDB" id="A0A8E4GLT6"/>
<accession>A0A8E4GLT6</accession>
<dbReference type="RefSeq" id="WP_171534063.1">
    <property type="nucleotide sequence ID" value="NZ_JABERH010000014.1"/>
</dbReference>
<organism evidence="2 3">
    <name type="scientific">Acinetobacter terrae</name>
    <dbReference type="NCBI Taxonomy" id="2731247"/>
    <lineage>
        <taxon>Bacteria</taxon>
        <taxon>Pseudomonadati</taxon>
        <taxon>Pseudomonadota</taxon>
        <taxon>Gammaproteobacteria</taxon>
        <taxon>Moraxellales</taxon>
        <taxon>Moraxellaceae</taxon>
        <taxon>Acinetobacter</taxon>
        <taxon>Acinetobacter Taxon 24</taxon>
    </lineage>
</organism>
<dbReference type="Pfam" id="PF13612">
    <property type="entry name" value="DDE_Tnp_1_3"/>
    <property type="match status" value="1"/>
</dbReference>
<proteinExistence type="predicted"/>